<dbReference type="Proteomes" id="UP000619260">
    <property type="component" value="Unassembled WGS sequence"/>
</dbReference>
<organism evidence="3 4">
    <name type="scientific">Virgisporangium aliadipatigenens</name>
    <dbReference type="NCBI Taxonomy" id="741659"/>
    <lineage>
        <taxon>Bacteria</taxon>
        <taxon>Bacillati</taxon>
        <taxon>Actinomycetota</taxon>
        <taxon>Actinomycetes</taxon>
        <taxon>Micromonosporales</taxon>
        <taxon>Micromonosporaceae</taxon>
        <taxon>Virgisporangium</taxon>
    </lineage>
</organism>
<keyword evidence="4" id="KW-1185">Reference proteome</keyword>
<accession>A0A8J4DTS6</accession>
<keyword evidence="2" id="KW-0812">Transmembrane</keyword>
<evidence type="ECO:0000256" key="1">
    <source>
        <dbReference type="SAM" id="MobiDB-lite"/>
    </source>
</evidence>
<dbReference type="EMBL" id="BOPF01000032">
    <property type="protein sequence ID" value="GIJ50064.1"/>
    <property type="molecule type" value="Genomic_DNA"/>
</dbReference>
<proteinExistence type="predicted"/>
<dbReference type="Gene3D" id="1.10.390.10">
    <property type="entry name" value="Neutral Protease Domain 2"/>
    <property type="match status" value="1"/>
</dbReference>
<sequence>MPSQYRPASVPQAPPAPSSYTPGYAYPSIPRQPAGYPANPYEPLRYTAPVAYPPVVLPPPTRPSRWPLAVVVALVLAVLGAGGGAVALGAFDRNVAVAWEVGQGRPGAPAATNRDGALGDLLNRRGTAVLGKDQAAFLADVDRSDPTWVKRQETIFANLQKLPLTAYGLKLHADRAYDSAVPPALRERFGDQARAVGVTVTYQIEGIDTEPVAVPWVPVFAPVDGRWTLVGEAGPDKELPTGVGGQPWDGEAITVQRSDHVTGVFSAGRDNPAKILNLAEKALGRVAVVRPAGWVGKVFVIATRDRKVFDAYFGDNPERVDQVAAIAVPHYNEVHNWGSSNRYAATRVIFNPDQLDEDQLQLGDDLTHEFTHAAMAPVTSGWTPTWLVEGFAEYVSYKGANIQQSKLREALRGVSTADLLAGEEFYDEPANYLTGWLACRMISEKWSEAKLIALYEGFQSTSNEDAVINKVLGISRDALVKQWQEYVARQRA</sequence>
<evidence type="ECO:0000313" key="4">
    <source>
        <dbReference type="Proteomes" id="UP000619260"/>
    </source>
</evidence>
<feature type="region of interest" description="Disordered" evidence="1">
    <location>
        <begin position="1"/>
        <end position="24"/>
    </location>
</feature>
<name>A0A8J4DTS6_9ACTN</name>
<comment type="caution">
    <text evidence="3">The sequence shown here is derived from an EMBL/GenBank/DDBJ whole genome shotgun (WGS) entry which is preliminary data.</text>
</comment>
<feature type="transmembrane region" description="Helical" evidence="2">
    <location>
        <begin position="68"/>
        <end position="91"/>
    </location>
</feature>
<evidence type="ECO:0000313" key="3">
    <source>
        <dbReference type="EMBL" id="GIJ50064.1"/>
    </source>
</evidence>
<dbReference type="AlphaFoldDB" id="A0A8J4DTS6"/>
<keyword evidence="2" id="KW-1133">Transmembrane helix</keyword>
<evidence type="ECO:0008006" key="5">
    <source>
        <dbReference type="Google" id="ProtNLM"/>
    </source>
</evidence>
<evidence type="ECO:0000256" key="2">
    <source>
        <dbReference type="SAM" id="Phobius"/>
    </source>
</evidence>
<reference evidence="3" key="1">
    <citation type="submission" date="2021-01" db="EMBL/GenBank/DDBJ databases">
        <title>Whole genome shotgun sequence of Virgisporangium aliadipatigenens NBRC 105644.</title>
        <authorList>
            <person name="Komaki H."/>
            <person name="Tamura T."/>
        </authorList>
    </citation>
    <scope>NUCLEOTIDE SEQUENCE</scope>
    <source>
        <strain evidence="3">NBRC 105644</strain>
    </source>
</reference>
<gene>
    <name evidence="3" type="ORF">Val02_69500</name>
</gene>
<keyword evidence="2" id="KW-0472">Membrane</keyword>
<protein>
    <recommendedName>
        <fullName evidence="5">Peptidase MA-like domain-containing protein</fullName>
    </recommendedName>
</protein>
<dbReference type="InterPro" id="IPR027268">
    <property type="entry name" value="Peptidase_M4/M1_CTD_sf"/>
</dbReference>